<comment type="similarity">
    <text evidence="1 6">Belongs to the carbohydrate kinase PfkB family.</text>
</comment>
<proteinExistence type="inferred from homology"/>
<evidence type="ECO:0000256" key="6">
    <source>
        <dbReference type="RuleBase" id="RU003704"/>
    </source>
</evidence>
<dbReference type="KEGG" id="sarm:DVA86_30810"/>
<gene>
    <name evidence="8" type="ORF">DVA86_30810</name>
</gene>
<dbReference type="InterPro" id="IPR011611">
    <property type="entry name" value="PfkB_dom"/>
</dbReference>
<dbReference type="PRINTS" id="PR00990">
    <property type="entry name" value="RIBOKINASE"/>
</dbReference>
<dbReference type="Gene3D" id="3.40.1190.20">
    <property type="match status" value="1"/>
</dbReference>
<evidence type="ECO:0000259" key="7">
    <source>
        <dbReference type="Pfam" id="PF00294"/>
    </source>
</evidence>
<reference evidence="8 9" key="1">
    <citation type="submission" date="2018-07" db="EMBL/GenBank/DDBJ databases">
        <title>Draft genome of the type strain Streptomyces armeniacus ATCC 15676.</title>
        <authorList>
            <person name="Labana P."/>
            <person name="Gosse J.T."/>
            <person name="Boddy C.N."/>
        </authorList>
    </citation>
    <scope>NUCLEOTIDE SEQUENCE [LARGE SCALE GENOMIC DNA]</scope>
    <source>
        <strain evidence="8 9">ATCC 15676</strain>
    </source>
</reference>
<feature type="domain" description="Carbohydrate kinase PfkB" evidence="7">
    <location>
        <begin position="11"/>
        <end position="316"/>
    </location>
</feature>
<name>A0A345XXF7_9ACTN</name>
<dbReference type="PANTHER" id="PTHR43085:SF1">
    <property type="entry name" value="PSEUDOURIDINE KINASE-RELATED"/>
    <property type="match status" value="1"/>
</dbReference>
<dbReference type="PANTHER" id="PTHR43085">
    <property type="entry name" value="HEXOKINASE FAMILY MEMBER"/>
    <property type="match status" value="1"/>
</dbReference>
<evidence type="ECO:0000256" key="1">
    <source>
        <dbReference type="ARBA" id="ARBA00010688"/>
    </source>
</evidence>
<dbReference type="InterPro" id="IPR002173">
    <property type="entry name" value="Carboh/pur_kinase_PfkB_CS"/>
</dbReference>
<dbReference type="GO" id="GO:0005524">
    <property type="term" value="F:ATP binding"/>
    <property type="evidence" value="ECO:0007669"/>
    <property type="project" value="UniProtKB-KW"/>
</dbReference>
<dbReference type="InterPro" id="IPR029056">
    <property type="entry name" value="Ribokinase-like"/>
</dbReference>
<dbReference type="Pfam" id="PF00294">
    <property type="entry name" value="PfkB"/>
    <property type="match status" value="1"/>
</dbReference>
<keyword evidence="5" id="KW-0067">ATP-binding</keyword>
<keyword evidence="4 6" id="KW-0418">Kinase</keyword>
<dbReference type="Proteomes" id="UP000254425">
    <property type="component" value="Chromosome"/>
</dbReference>
<dbReference type="InterPro" id="IPR050306">
    <property type="entry name" value="PfkB_Carbo_kinase"/>
</dbReference>
<dbReference type="AlphaFoldDB" id="A0A345XXF7"/>
<sequence>MTAAPTPAAPVAVLGECVADAFVTPAPASTPPGAPAMGLEVLPGGGPANTAVALSRLGTPTRFLARLSADVFGRLFREHLETSGVDLGSTVAAPESSTLAVADLDADGRADYSFHAEGAADWQWTPRELADAAQSPVSCLHTGSLALVRPPGGAYVEELLADVRARATVSVDPNVRPLLVDPADYRARLPHWCAAADILRLSDDDLAHLRPGETPEAAADVFHGHGTRLVVVTLGADGVFASLDGKRLHVPAPQVTVVDTVGAGDSFMAGFLHALHRDGALGGRLDGLGTDGVETALRLGTRIAAAVCAVRGANPPWGHALAD</sequence>
<evidence type="ECO:0000313" key="8">
    <source>
        <dbReference type="EMBL" id="AXK36323.1"/>
    </source>
</evidence>
<protein>
    <submittedName>
        <fullName evidence="8">Carbohydrate kinase</fullName>
    </submittedName>
</protein>
<keyword evidence="2 6" id="KW-0808">Transferase</keyword>
<dbReference type="SUPFAM" id="SSF53613">
    <property type="entry name" value="Ribokinase-like"/>
    <property type="match status" value="1"/>
</dbReference>
<evidence type="ECO:0000256" key="5">
    <source>
        <dbReference type="ARBA" id="ARBA00022840"/>
    </source>
</evidence>
<evidence type="ECO:0000256" key="2">
    <source>
        <dbReference type="ARBA" id="ARBA00022679"/>
    </source>
</evidence>
<dbReference type="InterPro" id="IPR002139">
    <property type="entry name" value="Ribo/fructo_kinase"/>
</dbReference>
<evidence type="ECO:0000256" key="3">
    <source>
        <dbReference type="ARBA" id="ARBA00022741"/>
    </source>
</evidence>
<accession>A0A345XXF7</accession>
<keyword evidence="9" id="KW-1185">Reference proteome</keyword>
<dbReference type="EMBL" id="CP031320">
    <property type="protein sequence ID" value="AXK36323.1"/>
    <property type="molecule type" value="Genomic_DNA"/>
</dbReference>
<dbReference type="CDD" id="cd01167">
    <property type="entry name" value="bac_FRK"/>
    <property type="match status" value="1"/>
</dbReference>
<keyword evidence="3" id="KW-0547">Nucleotide-binding</keyword>
<dbReference type="GO" id="GO:0008865">
    <property type="term" value="F:fructokinase activity"/>
    <property type="evidence" value="ECO:0007669"/>
    <property type="project" value="UniProtKB-ARBA"/>
</dbReference>
<dbReference type="GO" id="GO:0006000">
    <property type="term" value="P:fructose metabolic process"/>
    <property type="evidence" value="ECO:0007669"/>
    <property type="project" value="UniProtKB-ARBA"/>
</dbReference>
<dbReference type="PROSITE" id="PS00584">
    <property type="entry name" value="PFKB_KINASES_2"/>
    <property type="match status" value="1"/>
</dbReference>
<organism evidence="8 9">
    <name type="scientific">Streptomyces armeniacus</name>
    <dbReference type="NCBI Taxonomy" id="83291"/>
    <lineage>
        <taxon>Bacteria</taxon>
        <taxon>Bacillati</taxon>
        <taxon>Actinomycetota</taxon>
        <taxon>Actinomycetes</taxon>
        <taxon>Kitasatosporales</taxon>
        <taxon>Streptomycetaceae</taxon>
        <taxon>Streptomyces</taxon>
    </lineage>
</organism>
<evidence type="ECO:0000313" key="9">
    <source>
        <dbReference type="Proteomes" id="UP000254425"/>
    </source>
</evidence>
<dbReference type="RefSeq" id="WP_208883200.1">
    <property type="nucleotide sequence ID" value="NZ_CP031320.1"/>
</dbReference>
<evidence type="ECO:0000256" key="4">
    <source>
        <dbReference type="ARBA" id="ARBA00022777"/>
    </source>
</evidence>